<comment type="catalytic activity">
    <reaction evidence="12">
        <text>2,5-diamino-6-(1-D-ribitylamino)pyrimidin-4(3H)-one 5'-phosphate + NADP(+) = 2,5-diamino-6-(1-D-ribosylamino)pyrimidin-4(3H)-one 5'-phosphate + NADPH + H(+)</text>
        <dbReference type="Rhea" id="RHEA:27278"/>
        <dbReference type="ChEBI" id="CHEBI:15378"/>
        <dbReference type="ChEBI" id="CHEBI:57783"/>
        <dbReference type="ChEBI" id="CHEBI:58349"/>
        <dbReference type="ChEBI" id="CHEBI:58890"/>
        <dbReference type="ChEBI" id="CHEBI:59545"/>
        <dbReference type="EC" id="1.1.1.302"/>
    </reaction>
</comment>
<comment type="pathway">
    <text evidence="2">Cofactor biosynthesis; riboflavin biosynthesis.</text>
</comment>
<evidence type="ECO:0000256" key="7">
    <source>
        <dbReference type="ARBA" id="ARBA00022857"/>
    </source>
</evidence>
<evidence type="ECO:0000256" key="13">
    <source>
        <dbReference type="SAM" id="MobiDB-lite"/>
    </source>
</evidence>
<evidence type="ECO:0000256" key="2">
    <source>
        <dbReference type="ARBA" id="ARBA00005104"/>
    </source>
</evidence>
<evidence type="ECO:0000259" key="14">
    <source>
        <dbReference type="Pfam" id="PF01872"/>
    </source>
</evidence>
<feature type="region of interest" description="Disordered" evidence="13">
    <location>
        <begin position="1"/>
        <end position="55"/>
    </location>
</feature>
<feature type="compositionally biased region" description="Low complexity" evidence="13">
    <location>
        <begin position="12"/>
        <end position="22"/>
    </location>
</feature>
<evidence type="ECO:0000256" key="4">
    <source>
        <dbReference type="ARBA" id="ARBA00012851"/>
    </source>
</evidence>
<dbReference type="InterPro" id="IPR024072">
    <property type="entry name" value="DHFR-like_dom_sf"/>
</dbReference>
<feature type="compositionally biased region" description="Gly residues" evidence="13">
    <location>
        <begin position="275"/>
        <end position="286"/>
    </location>
</feature>
<evidence type="ECO:0000256" key="6">
    <source>
        <dbReference type="ARBA" id="ARBA00022619"/>
    </source>
</evidence>
<keyword evidence="8" id="KW-0560">Oxidoreductase</keyword>
<dbReference type="Pfam" id="PF01872">
    <property type="entry name" value="RibD_C"/>
    <property type="match status" value="1"/>
</dbReference>
<evidence type="ECO:0000256" key="11">
    <source>
        <dbReference type="ARBA" id="ARBA00047550"/>
    </source>
</evidence>
<evidence type="ECO:0000256" key="10">
    <source>
        <dbReference type="ARBA" id="ARBA00031630"/>
    </source>
</evidence>
<feature type="compositionally biased region" description="Pro residues" evidence="13">
    <location>
        <begin position="41"/>
        <end position="52"/>
    </location>
</feature>
<feature type="domain" description="Bacterial bifunctional deaminase-reductase C-terminal" evidence="14">
    <location>
        <begin position="60"/>
        <end position="263"/>
    </location>
</feature>
<comment type="caution">
    <text evidence="15">The sequence shown here is derived from an EMBL/GenBank/DDBJ whole genome shotgun (WGS) entry which is preliminary data.</text>
</comment>
<dbReference type="PANTHER" id="PTHR38011">
    <property type="entry name" value="DIHYDROFOLATE REDUCTASE FAMILY PROTEIN (AFU_ORTHOLOGUE AFUA_8G06820)"/>
    <property type="match status" value="1"/>
</dbReference>
<keyword evidence="6" id="KW-0686">Riboflavin biosynthesis</keyword>
<evidence type="ECO:0000256" key="3">
    <source>
        <dbReference type="ARBA" id="ARBA00009723"/>
    </source>
</evidence>
<evidence type="ECO:0000313" key="16">
    <source>
        <dbReference type="Proteomes" id="UP001600064"/>
    </source>
</evidence>
<evidence type="ECO:0000256" key="1">
    <source>
        <dbReference type="ARBA" id="ARBA00003555"/>
    </source>
</evidence>
<dbReference type="RefSeq" id="XP_070866390.1">
    <property type="nucleotide sequence ID" value="XM_071011485.1"/>
</dbReference>
<feature type="region of interest" description="Disordered" evidence="13">
    <location>
        <begin position="268"/>
        <end position="315"/>
    </location>
</feature>
<dbReference type="InterPro" id="IPR050765">
    <property type="entry name" value="Riboflavin_Biosynth_HTPR"/>
</dbReference>
<reference evidence="15 16" key="1">
    <citation type="journal article" date="2024" name="Commun. Biol.">
        <title>Comparative genomic analysis of thermophilic fungi reveals convergent evolutionary adaptations and gene losses.</title>
        <authorList>
            <person name="Steindorff A.S."/>
            <person name="Aguilar-Pontes M.V."/>
            <person name="Robinson A.J."/>
            <person name="Andreopoulos B."/>
            <person name="LaButti K."/>
            <person name="Kuo A."/>
            <person name="Mondo S."/>
            <person name="Riley R."/>
            <person name="Otillar R."/>
            <person name="Haridas S."/>
            <person name="Lipzen A."/>
            <person name="Grimwood J."/>
            <person name="Schmutz J."/>
            <person name="Clum A."/>
            <person name="Reid I.D."/>
            <person name="Moisan M.C."/>
            <person name="Butler G."/>
            <person name="Nguyen T.T.M."/>
            <person name="Dewar K."/>
            <person name="Conant G."/>
            <person name="Drula E."/>
            <person name="Henrissat B."/>
            <person name="Hansel C."/>
            <person name="Singer S."/>
            <person name="Hutchinson M.I."/>
            <person name="de Vries R.P."/>
            <person name="Natvig D.O."/>
            <person name="Powell A.J."/>
            <person name="Tsang A."/>
            <person name="Grigoriev I.V."/>
        </authorList>
    </citation>
    <scope>NUCLEOTIDE SEQUENCE [LARGE SCALE GENOMIC DNA]</scope>
    <source>
        <strain evidence="15 16">ATCC 22073</strain>
    </source>
</reference>
<evidence type="ECO:0000256" key="9">
    <source>
        <dbReference type="ARBA" id="ARBA00030073"/>
    </source>
</evidence>
<dbReference type="GeneID" id="98126129"/>
<dbReference type="Proteomes" id="UP001600064">
    <property type="component" value="Unassembled WGS sequence"/>
</dbReference>
<comment type="similarity">
    <text evidence="3">Belongs to the HTP reductase family.</text>
</comment>
<comment type="catalytic activity">
    <reaction evidence="11">
        <text>2,5-diamino-6-(1-D-ribitylamino)pyrimidin-4(3H)-one 5'-phosphate + NAD(+) = 2,5-diamino-6-(1-D-ribosylamino)pyrimidin-4(3H)-one 5'-phosphate + NADH + H(+)</text>
        <dbReference type="Rhea" id="RHEA:27274"/>
        <dbReference type="ChEBI" id="CHEBI:15378"/>
        <dbReference type="ChEBI" id="CHEBI:57540"/>
        <dbReference type="ChEBI" id="CHEBI:57945"/>
        <dbReference type="ChEBI" id="CHEBI:58890"/>
        <dbReference type="ChEBI" id="CHEBI:59545"/>
        <dbReference type="EC" id="1.1.1.302"/>
    </reaction>
</comment>
<dbReference type="SUPFAM" id="SSF53597">
    <property type="entry name" value="Dihydrofolate reductase-like"/>
    <property type="match status" value="1"/>
</dbReference>
<dbReference type="EMBL" id="JAZGUE010000004">
    <property type="protein sequence ID" value="KAL2267663.1"/>
    <property type="molecule type" value="Genomic_DNA"/>
</dbReference>
<dbReference type="EC" id="1.1.1.302" evidence="4"/>
<feature type="region of interest" description="Disordered" evidence="13">
    <location>
        <begin position="113"/>
        <end position="138"/>
    </location>
</feature>
<organism evidence="15 16">
    <name type="scientific">Remersonia thermophila</name>
    <dbReference type="NCBI Taxonomy" id="72144"/>
    <lineage>
        <taxon>Eukaryota</taxon>
        <taxon>Fungi</taxon>
        <taxon>Dikarya</taxon>
        <taxon>Ascomycota</taxon>
        <taxon>Pezizomycotina</taxon>
        <taxon>Sordariomycetes</taxon>
        <taxon>Sordariomycetidae</taxon>
        <taxon>Sordariales</taxon>
        <taxon>Sordariales incertae sedis</taxon>
        <taxon>Remersonia</taxon>
    </lineage>
</organism>
<dbReference type="PANTHER" id="PTHR38011:SF7">
    <property type="entry name" value="2,5-DIAMINO-6-RIBOSYLAMINO-4(3H)-PYRIMIDINONE 5'-PHOSPHATE REDUCTASE"/>
    <property type="match status" value="1"/>
</dbReference>
<evidence type="ECO:0000313" key="15">
    <source>
        <dbReference type="EMBL" id="KAL2267663.1"/>
    </source>
</evidence>
<dbReference type="InterPro" id="IPR002734">
    <property type="entry name" value="RibDG_C"/>
</dbReference>
<name>A0ABR4DBG5_9PEZI</name>
<evidence type="ECO:0000256" key="12">
    <source>
        <dbReference type="ARBA" id="ARBA00049020"/>
    </source>
</evidence>
<keyword evidence="7" id="KW-0521">NADP</keyword>
<sequence>MTVPPPSPSPAGPASSGPGAASKQDDTLPFPPARRALIAPYLPPSEPAPPAHARPSPRYPYLTLTYASSLDASIALVPGRPIALSSRDTYAMTHFLRSRHDALLVGAGTAAADDPRLNSRLRPGGEGEEEEEQEGTVKQPRPVVLDARGRWRVGPESRVVQAARQGKGLGPWVLVSEPAFAEVEEERVRAVEAVGGRYVRLPTGKDGRFAWADVLSALAGLGVRSVMVEGGGDVINSLLVPPGSGFVDAVVITIAPVWLGQGGVVASPPRVAPEPGGGSGGGAGGGGDDEEKGHGSGADSHNNSSPAPLPQRLSDVSWFPMGEDVVMCGRIPK</sequence>
<evidence type="ECO:0000256" key="8">
    <source>
        <dbReference type="ARBA" id="ARBA00023002"/>
    </source>
</evidence>
<accession>A0ABR4DBG5</accession>
<proteinExistence type="inferred from homology"/>
<gene>
    <name evidence="15" type="ORF">VTJ83DRAFT_4940</name>
</gene>
<evidence type="ECO:0000256" key="5">
    <source>
        <dbReference type="ARBA" id="ARBA00015035"/>
    </source>
</evidence>
<feature type="compositionally biased region" description="Pro residues" evidence="13">
    <location>
        <begin position="1"/>
        <end position="11"/>
    </location>
</feature>
<dbReference type="Gene3D" id="3.40.430.10">
    <property type="entry name" value="Dihydrofolate Reductase, subunit A"/>
    <property type="match status" value="1"/>
</dbReference>
<keyword evidence="16" id="KW-1185">Reference proteome</keyword>
<protein>
    <recommendedName>
        <fullName evidence="5">2,5-diamino-6-ribosylamino-4(3H)-pyrimidinone 5'-phosphate reductase</fullName>
        <ecNumber evidence="4">1.1.1.302</ecNumber>
    </recommendedName>
    <alternativeName>
        <fullName evidence="10">2,5-diamino-6-(5-phospho-D-ribosylamino)pyrimidin-4(3H)-one reductase</fullName>
    </alternativeName>
    <alternativeName>
        <fullName evidence="9">2,5-diamino-6-ribitylamino-4(3H)-pyrimidinone 5'-phosphate synthase</fullName>
    </alternativeName>
</protein>
<comment type="function">
    <text evidence="1">Catalyzes an early step in riboflavin biosynthesis, the NADPH-dependent reduction of the ribose side chain of 2,5-diamino-6-ribosylamino-4(3H)-pyrimidinone 5'-phosphate, yielding 2,5-diamino-6-ribitylamino-4(3H)-pyrimidinone 5'-phosphate.</text>
</comment>